<evidence type="ECO:0000259" key="2">
    <source>
        <dbReference type="PROSITE" id="PS51925"/>
    </source>
</evidence>
<feature type="region of interest" description="Disordered" evidence="1">
    <location>
        <begin position="66"/>
        <end position="185"/>
    </location>
</feature>
<keyword evidence="4" id="KW-1185">Reference proteome</keyword>
<feature type="compositionally biased region" description="Basic and acidic residues" evidence="1">
    <location>
        <begin position="116"/>
        <end position="125"/>
    </location>
</feature>
<dbReference type="SUPFAM" id="SSF47592">
    <property type="entry name" value="SWIB/MDM2 domain"/>
    <property type="match status" value="1"/>
</dbReference>
<dbReference type="InterPro" id="IPR019835">
    <property type="entry name" value="SWIB_domain"/>
</dbReference>
<dbReference type="Gene3D" id="1.10.245.10">
    <property type="entry name" value="SWIB/MDM2 domain"/>
    <property type="match status" value="1"/>
</dbReference>
<dbReference type="PROSITE" id="PS51925">
    <property type="entry name" value="SWIB_MDM2"/>
    <property type="match status" value="1"/>
</dbReference>
<dbReference type="EMBL" id="MNAD01001710">
    <property type="protein sequence ID" value="OJT01936.1"/>
    <property type="molecule type" value="Genomic_DNA"/>
</dbReference>
<dbReference type="CDD" id="cd10567">
    <property type="entry name" value="SWIB-MDM2_like"/>
    <property type="match status" value="1"/>
</dbReference>
<accession>A0A1M2V325</accession>
<dbReference type="AlphaFoldDB" id="A0A1M2V325"/>
<feature type="compositionally biased region" description="Basic residues" evidence="1">
    <location>
        <begin position="106"/>
        <end position="115"/>
    </location>
</feature>
<proteinExistence type="predicted"/>
<organism evidence="3 4">
    <name type="scientific">Trametes pubescens</name>
    <name type="common">White-rot fungus</name>
    <dbReference type="NCBI Taxonomy" id="154538"/>
    <lineage>
        <taxon>Eukaryota</taxon>
        <taxon>Fungi</taxon>
        <taxon>Dikarya</taxon>
        <taxon>Basidiomycota</taxon>
        <taxon>Agaricomycotina</taxon>
        <taxon>Agaricomycetes</taxon>
        <taxon>Polyporales</taxon>
        <taxon>Polyporaceae</taxon>
        <taxon>Trametes</taxon>
    </lineage>
</organism>
<dbReference type="InterPro" id="IPR003121">
    <property type="entry name" value="SWIB_MDM2_domain"/>
</dbReference>
<protein>
    <submittedName>
        <fullName evidence="3">Upstream activation factor subunit spp27</fullName>
    </submittedName>
</protein>
<sequence>MSFDAQFLEPKIRGILTAPGTDLATISAKRVRKELLALEPTLTADLVREKKEDIDKIISKVYEEVSAAREAENATSEDGASDGTKRKRDDASEGEDEGEDAAPVKPKAKKAKGKAKKDLTDEELARQLSNEINGRERKARSTATGKKANGAKRAKKGPKSAATVASDGESEGDEPKPKRRGGGFTKEYLLSEPLAALLKVERLSRPQTVKQLWNHIKANNLQNPENKKEIMCDDGFRDIFKVDKIDMFEMNKQLTQHLHEAPPPPAS</sequence>
<dbReference type="STRING" id="154538.A0A1M2V325"/>
<feature type="domain" description="DM2" evidence="2">
    <location>
        <begin position="183"/>
        <end position="260"/>
    </location>
</feature>
<reference evidence="3 4" key="1">
    <citation type="submission" date="2016-10" db="EMBL/GenBank/DDBJ databases">
        <title>Genome sequence of the basidiomycete white-rot fungus Trametes pubescens.</title>
        <authorList>
            <person name="Makela M.R."/>
            <person name="Granchi Z."/>
            <person name="Peng M."/>
            <person name="De Vries R.P."/>
            <person name="Grigoriev I."/>
            <person name="Riley R."/>
            <person name="Hilden K."/>
        </authorList>
    </citation>
    <scope>NUCLEOTIDE SEQUENCE [LARGE SCALE GENOMIC DNA]</scope>
    <source>
        <strain evidence="3 4">FBCC735</strain>
    </source>
</reference>
<evidence type="ECO:0000313" key="4">
    <source>
        <dbReference type="Proteomes" id="UP000184267"/>
    </source>
</evidence>
<dbReference type="PANTHER" id="PTHR13844">
    <property type="entry name" value="SWI/SNF-RELATED MATRIX-ASSOCIATED ACTIN-DEPENDENT REGULATOR OF CHROMATIN SUBFAMILY D"/>
    <property type="match status" value="1"/>
</dbReference>
<dbReference type="OrthoDB" id="10251073at2759"/>
<dbReference type="Proteomes" id="UP000184267">
    <property type="component" value="Unassembled WGS sequence"/>
</dbReference>
<evidence type="ECO:0000313" key="3">
    <source>
        <dbReference type="EMBL" id="OJT01936.1"/>
    </source>
</evidence>
<evidence type="ECO:0000256" key="1">
    <source>
        <dbReference type="SAM" id="MobiDB-lite"/>
    </source>
</evidence>
<dbReference type="SMART" id="SM00151">
    <property type="entry name" value="SWIB"/>
    <property type="match status" value="1"/>
</dbReference>
<gene>
    <name evidence="3" type="ORF">TRAPUB_7580</name>
</gene>
<name>A0A1M2V325_TRAPU</name>
<dbReference type="OMA" id="KVWQYIR"/>
<dbReference type="Pfam" id="PF02201">
    <property type="entry name" value="SWIB"/>
    <property type="match status" value="1"/>
</dbReference>
<comment type="caution">
    <text evidence="3">The sequence shown here is derived from an EMBL/GenBank/DDBJ whole genome shotgun (WGS) entry which is preliminary data.</text>
</comment>
<feature type="compositionally biased region" description="Basic residues" evidence="1">
    <location>
        <begin position="149"/>
        <end position="158"/>
    </location>
</feature>
<dbReference type="InterPro" id="IPR036885">
    <property type="entry name" value="SWIB_MDM2_dom_sf"/>
</dbReference>